<protein>
    <submittedName>
        <fullName evidence="1">Uncharacterized protein</fullName>
    </submittedName>
</protein>
<evidence type="ECO:0000313" key="2">
    <source>
        <dbReference type="Proteomes" id="UP001597108"/>
    </source>
</evidence>
<evidence type="ECO:0000313" key="1">
    <source>
        <dbReference type="EMBL" id="MFD0980161.1"/>
    </source>
</evidence>
<name>A0ABW3IQD2_9RHOB</name>
<keyword evidence="2" id="KW-1185">Reference proteome</keyword>
<organism evidence="1 2">
    <name type="scientific">Tropicimonas aquimaris</name>
    <dbReference type="NCBI Taxonomy" id="914152"/>
    <lineage>
        <taxon>Bacteria</taxon>
        <taxon>Pseudomonadati</taxon>
        <taxon>Pseudomonadota</taxon>
        <taxon>Alphaproteobacteria</taxon>
        <taxon>Rhodobacterales</taxon>
        <taxon>Roseobacteraceae</taxon>
        <taxon>Tropicimonas</taxon>
    </lineage>
</organism>
<dbReference type="Proteomes" id="UP001597108">
    <property type="component" value="Unassembled WGS sequence"/>
</dbReference>
<proteinExistence type="predicted"/>
<gene>
    <name evidence="1" type="ORF">ACFQ2S_10925</name>
</gene>
<accession>A0ABW3IQD2</accession>
<dbReference type="RefSeq" id="WP_386074488.1">
    <property type="nucleotide sequence ID" value="NZ_JBHTJT010000012.1"/>
</dbReference>
<reference evidence="2" key="1">
    <citation type="journal article" date="2019" name="Int. J. Syst. Evol. Microbiol.">
        <title>The Global Catalogue of Microorganisms (GCM) 10K type strain sequencing project: providing services to taxonomists for standard genome sequencing and annotation.</title>
        <authorList>
            <consortium name="The Broad Institute Genomics Platform"/>
            <consortium name="The Broad Institute Genome Sequencing Center for Infectious Disease"/>
            <person name="Wu L."/>
            <person name="Ma J."/>
        </authorList>
    </citation>
    <scope>NUCLEOTIDE SEQUENCE [LARGE SCALE GENOMIC DNA]</scope>
    <source>
        <strain evidence="2">CCUG 60524</strain>
    </source>
</reference>
<dbReference type="EMBL" id="JBHTJT010000012">
    <property type="protein sequence ID" value="MFD0980161.1"/>
    <property type="molecule type" value="Genomic_DNA"/>
</dbReference>
<sequence>MFIADNPARKTSVTICGGVVRSRMRTVGGVNMLGPYLLTGAKSIGARENRPAPMIFRICILLSLICQYFANFQNGAS</sequence>
<comment type="caution">
    <text evidence="1">The sequence shown here is derived from an EMBL/GenBank/DDBJ whole genome shotgun (WGS) entry which is preliminary data.</text>
</comment>